<evidence type="ECO:0000259" key="3">
    <source>
        <dbReference type="Pfam" id="PF01551"/>
    </source>
</evidence>
<dbReference type="Pfam" id="PF01551">
    <property type="entry name" value="Peptidase_M23"/>
    <property type="match status" value="1"/>
</dbReference>
<dbReference type="Proteomes" id="UP000568380">
    <property type="component" value="Unassembled WGS sequence"/>
</dbReference>
<protein>
    <submittedName>
        <fullName evidence="4">Murein DD-endopeptidase MepM/ murein hydrolase activator NlpD</fullName>
    </submittedName>
</protein>
<accession>A0A7W8A526</accession>
<gene>
    <name evidence="4" type="ORF">HNR40_005166</name>
</gene>
<dbReference type="InterPro" id="IPR011055">
    <property type="entry name" value="Dup_hybrid_motif"/>
</dbReference>
<keyword evidence="4" id="KW-0378">Hydrolase</keyword>
<organism evidence="4 5">
    <name type="scientific">Nonomuraea endophytica</name>
    <dbReference type="NCBI Taxonomy" id="714136"/>
    <lineage>
        <taxon>Bacteria</taxon>
        <taxon>Bacillati</taxon>
        <taxon>Actinomycetota</taxon>
        <taxon>Actinomycetes</taxon>
        <taxon>Streptosporangiales</taxon>
        <taxon>Streptosporangiaceae</taxon>
        <taxon>Nonomuraea</taxon>
    </lineage>
</organism>
<feature type="chain" id="PRO_5038337577" evidence="2">
    <location>
        <begin position="19"/>
        <end position="154"/>
    </location>
</feature>
<name>A0A7W8A526_9ACTN</name>
<keyword evidence="5" id="KW-1185">Reference proteome</keyword>
<evidence type="ECO:0000256" key="1">
    <source>
        <dbReference type="ARBA" id="ARBA00022729"/>
    </source>
</evidence>
<evidence type="ECO:0000256" key="2">
    <source>
        <dbReference type="SAM" id="SignalP"/>
    </source>
</evidence>
<evidence type="ECO:0000313" key="5">
    <source>
        <dbReference type="Proteomes" id="UP000568380"/>
    </source>
</evidence>
<dbReference type="SUPFAM" id="SSF51261">
    <property type="entry name" value="Duplicated hybrid motif"/>
    <property type="match status" value="1"/>
</dbReference>
<sequence>MIRASLALLLALAPSPEAVTWQWPLTDHGVVRRFLPPPAPWLSGHRGVDLRASPGTAVHAAGPGTIGYADQLAGRGVVTVHHPNGLRTTYLPVLPSVRRGQHVTTGTPLGTLQSLNPPHCPQHCLHWGLLRERRYLDPLLLTGAGLVRLLPHWP</sequence>
<proteinExistence type="predicted"/>
<dbReference type="EMBL" id="JACHIN010000007">
    <property type="protein sequence ID" value="MBB5079680.1"/>
    <property type="molecule type" value="Genomic_DNA"/>
</dbReference>
<feature type="signal peptide" evidence="2">
    <location>
        <begin position="1"/>
        <end position="18"/>
    </location>
</feature>
<feature type="domain" description="M23ase beta-sheet core" evidence="3">
    <location>
        <begin position="44"/>
        <end position="138"/>
    </location>
</feature>
<dbReference type="GO" id="GO:0004222">
    <property type="term" value="F:metalloendopeptidase activity"/>
    <property type="evidence" value="ECO:0007669"/>
    <property type="project" value="TreeGrafter"/>
</dbReference>
<dbReference type="PANTHER" id="PTHR21666">
    <property type="entry name" value="PEPTIDASE-RELATED"/>
    <property type="match status" value="1"/>
</dbReference>
<dbReference type="AlphaFoldDB" id="A0A7W8A526"/>
<reference evidence="4 5" key="1">
    <citation type="submission" date="2020-08" db="EMBL/GenBank/DDBJ databases">
        <title>Genomic Encyclopedia of Type Strains, Phase IV (KMG-IV): sequencing the most valuable type-strain genomes for metagenomic binning, comparative biology and taxonomic classification.</title>
        <authorList>
            <person name="Goeker M."/>
        </authorList>
    </citation>
    <scope>NUCLEOTIDE SEQUENCE [LARGE SCALE GENOMIC DNA]</scope>
    <source>
        <strain evidence="4 5">DSM 45385</strain>
    </source>
</reference>
<comment type="caution">
    <text evidence="4">The sequence shown here is derived from an EMBL/GenBank/DDBJ whole genome shotgun (WGS) entry which is preliminary data.</text>
</comment>
<keyword evidence="1 2" id="KW-0732">Signal</keyword>
<dbReference type="Gene3D" id="2.70.70.10">
    <property type="entry name" value="Glucose Permease (Domain IIA)"/>
    <property type="match status" value="1"/>
</dbReference>
<dbReference type="InterPro" id="IPR016047">
    <property type="entry name" value="M23ase_b-sheet_dom"/>
</dbReference>
<dbReference type="InterPro" id="IPR050570">
    <property type="entry name" value="Cell_wall_metabolism_enzyme"/>
</dbReference>
<dbReference type="PANTHER" id="PTHR21666:SF289">
    <property type="entry name" value="L-ALA--D-GLU ENDOPEPTIDASE"/>
    <property type="match status" value="1"/>
</dbReference>
<evidence type="ECO:0000313" key="4">
    <source>
        <dbReference type="EMBL" id="MBB5079680.1"/>
    </source>
</evidence>
<dbReference type="RefSeq" id="WP_221340822.1">
    <property type="nucleotide sequence ID" value="NZ_JACHIN010000007.1"/>
</dbReference>
<dbReference type="CDD" id="cd12797">
    <property type="entry name" value="M23_peptidase"/>
    <property type="match status" value="1"/>
</dbReference>